<dbReference type="PANTHER" id="PTHR47967:SF123">
    <property type="entry name" value="ASPARTIC PROTEINASE NEPENTHESIN-1-LIKE"/>
    <property type="match status" value="1"/>
</dbReference>
<dbReference type="PROSITE" id="PS51767">
    <property type="entry name" value="PEPTIDASE_A1"/>
    <property type="match status" value="1"/>
</dbReference>
<dbReference type="OrthoDB" id="607201at2759"/>
<comment type="similarity">
    <text evidence="1">Belongs to the peptidase A1 family.</text>
</comment>
<dbReference type="RefSeq" id="XP_008804431.2">
    <property type="nucleotide sequence ID" value="XM_008806209.2"/>
</dbReference>
<dbReference type="InterPro" id="IPR033121">
    <property type="entry name" value="PEPTIDASE_A1"/>
</dbReference>
<dbReference type="Pfam" id="PF14543">
    <property type="entry name" value="TAXi_N"/>
    <property type="match status" value="1"/>
</dbReference>
<dbReference type="InterPro" id="IPR021109">
    <property type="entry name" value="Peptidase_aspartic_dom_sf"/>
</dbReference>
<evidence type="ECO:0000256" key="2">
    <source>
        <dbReference type="ARBA" id="ARBA00022670"/>
    </source>
</evidence>
<dbReference type="GO" id="GO:0006508">
    <property type="term" value="P:proteolysis"/>
    <property type="evidence" value="ECO:0007669"/>
    <property type="project" value="UniProtKB-KW"/>
</dbReference>
<feature type="signal peptide" evidence="6">
    <location>
        <begin position="1"/>
        <end position="17"/>
    </location>
</feature>
<evidence type="ECO:0000256" key="3">
    <source>
        <dbReference type="ARBA" id="ARBA00022750"/>
    </source>
</evidence>
<dbReference type="InterPro" id="IPR034161">
    <property type="entry name" value="Pepsin-like_plant"/>
</dbReference>
<keyword evidence="6" id="KW-0732">Signal</keyword>
<evidence type="ECO:0000313" key="9">
    <source>
        <dbReference type="RefSeq" id="XP_008804431.2"/>
    </source>
</evidence>
<dbReference type="GO" id="GO:0004190">
    <property type="term" value="F:aspartic-type endopeptidase activity"/>
    <property type="evidence" value="ECO:0007669"/>
    <property type="project" value="UniProtKB-KW"/>
</dbReference>
<gene>
    <name evidence="9" type="primary">LOC103717720</name>
</gene>
<dbReference type="Gene3D" id="2.40.70.10">
    <property type="entry name" value="Acid Proteases"/>
    <property type="match status" value="2"/>
</dbReference>
<accession>A0A8B7CR04</accession>
<dbReference type="Proteomes" id="UP000228380">
    <property type="component" value="Chromosome 1"/>
</dbReference>
<keyword evidence="8" id="KW-1185">Reference proteome</keyword>
<sequence length="459" mass="50609">MVKVWHILILLCVSTLSQYPSIVRSLQLKLVHRDSIHSPLYPGNLTNKERLERLYNYSTAGEELYETMLLQSNYSEDAIRPFVKPSRITYMVELTVGTHPGSQNPKTFHLILDVGSSLVWLQCEPCSNCWSPKEGRFDPEKDSTSFASVPCNHPLCGLSKPGWACIQNQCTYAQSYAQRATSKGILGLDTFGFASDGNGMEKVDGLVFGCGHDNKGFIQPPEVAGILGLNAQPISLTSQVQQQVGGAKFSYCLPSSNDAVSRLRLGRDADLQGPDVKTVRFIPTPGSTSYYLPLVDVSVANERIGFEANAFQPIKQGRSYQGGFIIDSGAAASSFMGSGPNGGPFERVKNAFKHYFESHGLIDRSGSSRIFEVCYSSQANQGGQFSEYPTMAFHFDNGNDLVVHPNDLIIQDNGFFCVAIRRTPGISVWGAYQQHDYKISFDNENKMLSYVRANCNHDG</sequence>
<name>A0A8B7CR04_PHODC</name>
<feature type="domain" description="Peptidase A1" evidence="7">
    <location>
        <begin position="90"/>
        <end position="451"/>
    </location>
</feature>
<keyword evidence="3" id="KW-0064">Aspartyl protease</keyword>
<dbReference type="SUPFAM" id="SSF50630">
    <property type="entry name" value="Acid proteases"/>
    <property type="match status" value="1"/>
</dbReference>
<proteinExistence type="inferred from homology"/>
<dbReference type="AlphaFoldDB" id="A0A8B7CR04"/>
<dbReference type="GeneID" id="103717720"/>
<feature type="chain" id="PRO_5034804480" evidence="6">
    <location>
        <begin position="18"/>
        <end position="459"/>
    </location>
</feature>
<keyword evidence="2" id="KW-0645">Protease</keyword>
<dbReference type="PANTHER" id="PTHR47967">
    <property type="entry name" value="OS07G0603500 PROTEIN-RELATED"/>
    <property type="match status" value="1"/>
</dbReference>
<evidence type="ECO:0000256" key="1">
    <source>
        <dbReference type="ARBA" id="ARBA00007447"/>
    </source>
</evidence>
<organism evidence="8 9">
    <name type="scientific">Phoenix dactylifera</name>
    <name type="common">Date palm</name>
    <dbReference type="NCBI Taxonomy" id="42345"/>
    <lineage>
        <taxon>Eukaryota</taxon>
        <taxon>Viridiplantae</taxon>
        <taxon>Streptophyta</taxon>
        <taxon>Embryophyta</taxon>
        <taxon>Tracheophyta</taxon>
        <taxon>Spermatophyta</taxon>
        <taxon>Magnoliopsida</taxon>
        <taxon>Liliopsida</taxon>
        <taxon>Arecaceae</taxon>
        <taxon>Coryphoideae</taxon>
        <taxon>Phoeniceae</taxon>
        <taxon>Phoenix</taxon>
    </lineage>
</organism>
<dbReference type="InterPro" id="IPR032799">
    <property type="entry name" value="TAXi_C"/>
</dbReference>
<evidence type="ECO:0000256" key="5">
    <source>
        <dbReference type="ARBA" id="ARBA00023180"/>
    </source>
</evidence>
<dbReference type="InterPro" id="IPR051708">
    <property type="entry name" value="Plant_Aspart_Prot_A1"/>
</dbReference>
<keyword evidence="4" id="KW-0378">Hydrolase</keyword>
<evidence type="ECO:0000259" key="7">
    <source>
        <dbReference type="PROSITE" id="PS51767"/>
    </source>
</evidence>
<dbReference type="KEGG" id="pda:103717720"/>
<dbReference type="InterPro" id="IPR032861">
    <property type="entry name" value="TAXi_N"/>
</dbReference>
<keyword evidence="5" id="KW-0325">Glycoprotein</keyword>
<evidence type="ECO:0000256" key="6">
    <source>
        <dbReference type="SAM" id="SignalP"/>
    </source>
</evidence>
<reference evidence="9" key="2">
    <citation type="submission" date="2025-08" db="UniProtKB">
        <authorList>
            <consortium name="RefSeq"/>
        </authorList>
    </citation>
    <scope>IDENTIFICATION</scope>
    <source>
        <tissue evidence="9">Young leaves</tissue>
    </source>
</reference>
<dbReference type="Pfam" id="PF14541">
    <property type="entry name" value="TAXi_C"/>
    <property type="match status" value="1"/>
</dbReference>
<protein>
    <submittedName>
        <fullName evidence="9">Aspartic proteinase nepenthesin-1-like</fullName>
    </submittedName>
</protein>
<evidence type="ECO:0000256" key="4">
    <source>
        <dbReference type="ARBA" id="ARBA00022801"/>
    </source>
</evidence>
<reference evidence="8" key="1">
    <citation type="journal article" date="2019" name="Nat. Commun.">
        <title>Genome-wide association mapping of date palm fruit traits.</title>
        <authorList>
            <person name="Hazzouri K.M."/>
            <person name="Gros-Balthazard M."/>
            <person name="Flowers J.M."/>
            <person name="Copetti D."/>
            <person name="Lemansour A."/>
            <person name="Lebrun M."/>
            <person name="Masmoudi K."/>
            <person name="Ferrand S."/>
            <person name="Dhar M.I."/>
            <person name="Fresquez Z.A."/>
            <person name="Rosas U."/>
            <person name="Zhang J."/>
            <person name="Talag J."/>
            <person name="Lee S."/>
            <person name="Kudrna D."/>
            <person name="Powell R.F."/>
            <person name="Leitch I.J."/>
            <person name="Krueger R.R."/>
            <person name="Wing R.A."/>
            <person name="Amiri K.M.A."/>
            <person name="Purugganan M.D."/>
        </authorList>
    </citation>
    <scope>NUCLEOTIDE SEQUENCE [LARGE SCALE GENOMIC DNA]</scope>
    <source>
        <strain evidence="8">cv. Khalas</strain>
    </source>
</reference>
<dbReference type="CDD" id="cd05476">
    <property type="entry name" value="pepsin_A_like_plant"/>
    <property type="match status" value="1"/>
</dbReference>
<evidence type="ECO:0000313" key="8">
    <source>
        <dbReference type="Proteomes" id="UP000228380"/>
    </source>
</evidence>
<dbReference type="GO" id="GO:0005576">
    <property type="term" value="C:extracellular region"/>
    <property type="evidence" value="ECO:0007669"/>
    <property type="project" value="TreeGrafter"/>
</dbReference>